<dbReference type="InterPro" id="IPR036282">
    <property type="entry name" value="Glutathione-S-Trfase_C_sf"/>
</dbReference>
<evidence type="ECO:0000313" key="2">
    <source>
        <dbReference type="EMBL" id="EGJ29216.1"/>
    </source>
</evidence>
<dbReference type="CDD" id="cd03193">
    <property type="entry name" value="GST_C_Metaxin"/>
    <property type="match status" value="1"/>
</dbReference>
<dbReference type="RefSeq" id="WP_008190105.1">
    <property type="nucleotide sequence ID" value="NZ_GL890970.1"/>
</dbReference>
<sequence length="99" mass="11451">MRNSLSNQIYQQGLGRHSEKEISQIINAEFQALSDYLADKPFFMGERPTTLDATAYGYIANMILPPFKSLIIDRVSQFNNICQYCERMKQAFFPDYLPS</sequence>
<dbReference type="Proteomes" id="UP000003959">
    <property type="component" value="Unassembled WGS sequence"/>
</dbReference>
<keyword evidence="3" id="KW-1185">Reference proteome</keyword>
<dbReference type="SUPFAM" id="SSF47616">
    <property type="entry name" value="GST C-terminal domain-like"/>
    <property type="match status" value="1"/>
</dbReference>
<dbReference type="InterPro" id="IPR050931">
    <property type="entry name" value="Mito_Protein_Transport_Metaxin"/>
</dbReference>
<dbReference type="GO" id="GO:0005737">
    <property type="term" value="C:cytoplasm"/>
    <property type="evidence" value="ECO:0007669"/>
    <property type="project" value="TreeGrafter"/>
</dbReference>
<dbReference type="PANTHER" id="PTHR12289:SF41">
    <property type="entry name" value="FAILED AXON CONNECTIONS-RELATED"/>
    <property type="match status" value="1"/>
</dbReference>
<reference evidence="3" key="1">
    <citation type="journal article" date="2011" name="Proc. Natl. Acad. Sci. U.S.A.">
        <title>Genomic insights into the physiology and ecology of the marine filamentous cyanobacterium Lyngbya majuscula.</title>
        <authorList>
            <person name="Jones A.C."/>
            <person name="Monroe E.A."/>
            <person name="Podell S."/>
            <person name="Hess W.R."/>
            <person name="Klages S."/>
            <person name="Esquenazi E."/>
            <person name="Niessen S."/>
            <person name="Hoover H."/>
            <person name="Rothmann M."/>
            <person name="Lasken R.S."/>
            <person name="Yates J.R.III."/>
            <person name="Reinhardt R."/>
            <person name="Kube M."/>
            <person name="Burkart M.D."/>
            <person name="Allen E.E."/>
            <person name="Dorrestein P.C."/>
            <person name="Gerwick W.H."/>
            <person name="Gerwick L."/>
        </authorList>
    </citation>
    <scope>NUCLEOTIDE SEQUENCE [LARGE SCALE GENOMIC DNA]</scope>
    <source>
        <strain evidence="3">3L</strain>
    </source>
</reference>
<dbReference type="EMBL" id="GL890970">
    <property type="protein sequence ID" value="EGJ29216.1"/>
    <property type="molecule type" value="Genomic_DNA"/>
</dbReference>
<dbReference type="eggNOG" id="COG0625">
    <property type="taxonomic scope" value="Bacteria"/>
</dbReference>
<evidence type="ECO:0000259" key="1">
    <source>
        <dbReference type="Pfam" id="PF17171"/>
    </source>
</evidence>
<protein>
    <recommendedName>
        <fullName evidence="1">Metaxin glutathione S-transferase domain-containing protein</fullName>
    </recommendedName>
</protein>
<gene>
    <name evidence="2" type="ORF">LYNGBM3L_66900</name>
</gene>
<feature type="domain" description="Metaxin glutathione S-transferase" evidence="1">
    <location>
        <begin position="28"/>
        <end position="88"/>
    </location>
</feature>
<dbReference type="OrthoDB" id="9810080at2"/>
<dbReference type="PANTHER" id="PTHR12289">
    <property type="entry name" value="METAXIN RELATED"/>
    <property type="match status" value="1"/>
</dbReference>
<evidence type="ECO:0000313" key="3">
    <source>
        <dbReference type="Proteomes" id="UP000003959"/>
    </source>
</evidence>
<organism evidence="2 3">
    <name type="scientific">Moorena producens 3L</name>
    <dbReference type="NCBI Taxonomy" id="489825"/>
    <lineage>
        <taxon>Bacteria</taxon>
        <taxon>Bacillati</taxon>
        <taxon>Cyanobacteriota</taxon>
        <taxon>Cyanophyceae</taxon>
        <taxon>Coleofasciculales</taxon>
        <taxon>Coleofasciculaceae</taxon>
        <taxon>Moorena</taxon>
    </lineage>
</organism>
<proteinExistence type="predicted"/>
<dbReference type="Gene3D" id="1.20.1050.10">
    <property type="match status" value="1"/>
</dbReference>
<dbReference type="AlphaFoldDB" id="F4Y1S4"/>
<dbReference type="Pfam" id="PF17171">
    <property type="entry name" value="GST_C_6"/>
    <property type="match status" value="1"/>
</dbReference>
<accession>F4Y1S4</accession>
<dbReference type="HOGENOM" id="CLU_2317175_0_0_3"/>
<dbReference type="InterPro" id="IPR033468">
    <property type="entry name" value="Metaxin_GST"/>
</dbReference>
<name>F4Y1S4_9CYAN</name>